<dbReference type="PROSITE" id="PS50977">
    <property type="entry name" value="HTH_TETR_2"/>
    <property type="match status" value="1"/>
</dbReference>
<dbReference type="FunFam" id="1.10.10.60:FF:000141">
    <property type="entry name" value="TetR family transcriptional regulator"/>
    <property type="match status" value="1"/>
</dbReference>
<dbReference type="GO" id="GO:0000976">
    <property type="term" value="F:transcription cis-regulatory region binding"/>
    <property type="evidence" value="ECO:0007669"/>
    <property type="project" value="TreeGrafter"/>
</dbReference>
<organism evidence="7 8">
    <name type="scientific">Kouleothrix aurantiaca</name>
    <dbReference type="NCBI Taxonomy" id="186479"/>
    <lineage>
        <taxon>Bacteria</taxon>
        <taxon>Bacillati</taxon>
        <taxon>Chloroflexota</taxon>
        <taxon>Chloroflexia</taxon>
        <taxon>Chloroflexales</taxon>
        <taxon>Roseiflexineae</taxon>
        <taxon>Roseiflexaceae</taxon>
        <taxon>Kouleothrix</taxon>
    </lineage>
</organism>
<gene>
    <name evidence="7" type="ORF">SE17_35115</name>
</gene>
<feature type="DNA-binding region" description="H-T-H motif" evidence="4">
    <location>
        <begin position="43"/>
        <end position="62"/>
    </location>
</feature>
<evidence type="ECO:0000256" key="5">
    <source>
        <dbReference type="SAM" id="MobiDB-lite"/>
    </source>
</evidence>
<reference evidence="7 8" key="1">
    <citation type="submission" date="2015-09" db="EMBL/GenBank/DDBJ databases">
        <title>Draft genome sequence of Kouleothrix aurantiaca JCM 19913.</title>
        <authorList>
            <person name="Hemp J."/>
        </authorList>
    </citation>
    <scope>NUCLEOTIDE SEQUENCE [LARGE SCALE GENOMIC DNA]</scope>
    <source>
        <strain evidence="7 8">COM-B</strain>
    </source>
</reference>
<protein>
    <recommendedName>
        <fullName evidence="6">HTH tetR-type domain-containing protein</fullName>
    </recommendedName>
</protein>
<name>A0A0P9DG66_9CHLR</name>
<dbReference type="PANTHER" id="PTHR30055">
    <property type="entry name" value="HTH-TYPE TRANSCRIPTIONAL REGULATOR RUTR"/>
    <property type="match status" value="1"/>
</dbReference>
<dbReference type="InterPro" id="IPR001647">
    <property type="entry name" value="HTH_TetR"/>
</dbReference>
<dbReference type="InterPro" id="IPR023772">
    <property type="entry name" value="DNA-bd_HTH_TetR-type_CS"/>
</dbReference>
<feature type="domain" description="HTH tetR-type" evidence="6">
    <location>
        <begin position="20"/>
        <end position="80"/>
    </location>
</feature>
<dbReference type="Gene3D" id="1.10.357.10">
    <property type="entry name" value="Tetracycline Repressor, domain 2"/>
    <property type="match status" value="1"/>
</dbReference>
<dbReference type="Pfam" id="PF00440">
    <property type="entry name" value="TetR_N"/>
    <property type="match status" value="1"/>
</dbReference>
<feature type="compositionally biased region" description="Basic and acidic residues" evidence="5">
    <location>
        <begin position="10"/>
        <end position="20"/>
    </location>
</feature>
<dbReference type="GO" id="GO:0045892">
    <property type="term" value="P:negative regulation of DNA-templated transcription"/>
    <property type="evidence" value="ECO:0007669"/>
    <property type="project" value="UniProtKB-ARBA"/>
</dbReference>
<keyword evidence="3" id="KW-0804">Transcription</keyword>
<accession>A0A0P9DG66</accession>
<evidence type="ECO:0000256" key="4">
    <source>
        <dbReference type="PROSITE-ProRule" id="PRU00335"/>
    </source>
</evidence>
<comment type="caution">
    <text evidence="7">The sequence shown here is derived from an EMBL/GenBank/DDBJ whole genome shotgun (WGS) entry which is preliminary data.</text>
</comment>
<feature type="non-terminal residue" evidence="7">
    <location>
        <position position="85"/>
    </location>
</feature>
<keyword evidence="2 4" id="KW-0238">DNA-binding</keyword>
<keyword evidence="8" id="KW-1185">Reference proteome</keyword>
<dbReference type="InterPro" id="IPR050109">
    <property type="entry name" value="HTH-type_TetR-like_transc_reg"/>
</dbReference>
<dbReference type="Proteomes" id="UP000050509">
    <property type="component" value="Unassembled WGS sequence"/>
</dbReference>
<dbReference type="PANTHER" id="PTHR30055:SF234">
    <property type="entry name" value="HTH-TYPE TRANSCRIPTIONAL REGULATOR BETI"/>
    <property type="match status" value="1"/>
</dbReference>
<dbReference type="InterPro" id="IPR009057">
    <property type="entry name" value="Homeodomain-like_sf"/>
</dbReference>
<evidence type="ECO:0000256" key="1">
    <source>
        <dbReference type="ARBA" id="ARBA00023015"/>
    </source>
</evidence>
<evidence type="ECO:0000313" key="7">
    <source>
        <dbReference type="EMBL" id="KPV48990.1"/>
    </source>
</evidence>
<evidence type="ECO:0000256" key="2">
    <source>
        <dbReference type="ARBA" id="ARBA00023125"/>
    </source>
</evidence>
<dbReference type="EMBL" id="LJCR01002264">
    <property type="protein sequence ID" value="KPV48990.1"/>
    <property type="molecule type" value="Genomic_DNA"/>
</dbReference>
<sequence length="85" mass="9234">MEEATLTGEEAGRPQRRDARENREALLAVAKRLFAEQGVEATSMAEIAREAGVGQGTLYRHFADKAAVCQGLIGEDLDAFQERVG</sequence>
<feature type="region of interest" description="Disordered" evidence="5">
    <location>
        <begin position="1"/>
        <end position="20"/>
    </location>
</feature>
<evidence type="ECO:0000259" key="6">
    <source>
        <dbReference type="PROSITE" id="PS50977"/>
    </source>
</evidence>
<dbReference type="AlphaFoldDB" id="A0A0P9DG66"/>
<keyword evidence="1" id="KW-0805">Transcription regulation</keyword>
<proteinExistence type="predicted"/>
<dbReference type="GO" id="GO:0003700">
    <property type="term" value="F:DNA-binding transcription factor activity"/>
    <property type="evidence" value="ECO:0007669"/>
    <property type="project" value="TreeGrafter"/>
</dbReference>
<dbReference type="PROSITE" id="PS01081">
    <property type="entry name" value="HTH_TETR_1"/>
    <property type="match status" value="1"/>
</dbReference>
<evidence type="ECO:0000256" key="3">
    <source>
        <dbReference type="ARBA" id="ARBA00023163"/>
    </source>
</evidence>
<dbReference type="PRINTS" id="PR00455">
    <property type="entry name" value="HTHTETR"/>
</dbReference>
<evidence type="ECO:0000313" key="8">
    <source>
        <dbReference type="Proteomes" id="UP000050509"/>
    </source>
</evidence>
<dbReference type="SUPFAM" id="SSF46689">
    <property type="entry name" value="Homeodomain-like"/>
    <property type="match status" value="1"/>
</dbReference>